<feature type="transmembrane region" description="Helical" evidence="1">
    <location>
        <begin position="6"/>
        <end position="26"/>
    </location>
</feature>
<feature type="transmembrane region" description="Helical" evidence="1">
    <location>
        <begin position="46"/>
        <end position="69"/>
    </location>
</feature>
<evidence type="ECO:0000313" key="2">
    <source>
        <dbReference type="EMBL" id="MBS3058756.1"/>
    </source>
</evidence>
<keyword evidence="1" id="KW-1133">Transmembrane helix</keyword>
<comment type="caution">
    <text evidence="2">The sequence shown here is derived from an EMBL/GenBank/DDBJ whole genome shotgun (WGS) entry which is preliminary data.</text>
</comment>
<dbReference type="Proteomes" id="UP000680185">
    <property type="component" value="Unassembled WGS sequence"/>
</dbReference>
<sequence>MPDILVLAWLLILFIPFILFIGIIACTWKSRSLLFEKEKQPGKKTLLAFALPVAILLILGAAVIIPALINPWPRYPSITPQDEAITLLKSNINRPSLYNEGREIKLYPQSSAPSPPILNAKAIATKAGVGIDAGQICLSAGDFQNDSDFKLEASETNLILGFITFQKAILETAILLTIRKDTAS</sequence>
<keyword evidence="1" id="KW-0472">Membrane</keyword>
<dbReference type="EMBL" id="JAGVWB010000036">
    <property type="protein sequence ID" value="MBS3058756.1"/>
    <property type="molecule type" value="Genomic_DNA"/>
</dbReference>
<reference evidence="2" key="2">
    <citation type="submission" date="2021-05" db="EMBL/GenBank/DDBJ databases">
        <title>Protein family content uncovers lineage relationships and bacterial pathway maintenance mechanisms in DPANN archaea.</title>
        <authorList>
            <person name="Castelle C.J."/>
            <person name="Meheust R."/>
            <person name="Jaffe A.L."/>
            <person name="Seitz K."/>
            <person name="Gong X."/>
            <person name="Baker B.J."/>
            <person name="Banfield J.F."/>
        </authorList>
    </citation>
    <scope>NUCLEOTIDE SEQUENCE</scope>
    <source>
        <strain evidence="2">RIFCSPLOWO2_01_FULL_43_13</strain>
    </source>
</reference>
<evidence type="ECO:0000256" key="1">
    <source>
        <dbReference type="SAM" id="Phobius"/>
    </source>
</evidence>
<reference evidence="2" key="1">
    <citation type="submission" date="2021-03" db="EMBL/GenBank/DDBJ databases">
        <authorList>
            <person name="Jaffe A."/>
        </authorList>
    </citation>
    <scope>NUCLEOTIDE SEQUENCE</scope>
    <source>
        <strain evidence="2">RIFCSPLOWO2_01_FULL_43_13</strain>
    </source>
</reference>
<dbReference type="AlphaFoldDB" id="A0A8T4L723"/>
<organism evidence="2 3">
    <name type="scientific">Candidatus Iainarchaeum sp</name>
    <dbReference type="NCBI Taxonomy" id="3101447"/>
    <lineage>
        <taxon>Archaea</taxon>
        <taxon>Candidatus Iainarchaeota</taxon>
        <taxon>Candidatus Iainarchaeia</taxon>
        <taxon>Candidatus Iainarchaeales</taxon>
        <taxon>Candidatus Iainarchaeaceae</taxon>
        <taxon>Candidatus Iainarchaeum</taxon>
    </lineage>
</organism>
<accession>A0A8T4L723</accession>
<name>A0A8T4L723_9ARCH</name>
<evidence type="ECO:0000313" key="3">
    <source>
        <dbReference type="Proteomes" id="UP000680185"/>
    </source>
</evidence>
<gene>
    <name evidence="2" type="ORF">J4478_05140</name>
</gene>
<protein>
    <submittedName>
        <fullName evidence="2">Uncharacterized protein</fullName>
    </submittedName>
</protein>
<proteinExistence type="predicted"/>
<keyword evidence="1" id="KW-0812">Transmembrane</keyword>